<evidence type="ECO:0000313" key="12">
    <source>
        <dbReference type="Proteomes" id="UP000288716"/>
    </source>
</evidence>
<evidence type="ECO:0000256" key="4">
    <source>
        <dbReference type="ARBA" id="ARBA00022692"/>
    </source>
</evidence>
<evidence type="ECO:0000256" key="3">
    <source>
        <dbReference type="ARBA" id="ARBA00022475"/>
    </source>
</evidence>
<accession>A0A443S4N4</accession>
<feature type="transmembrane region" description="Helical" evidence="8">
    <location>
        <begin position="511"/>
        <end position="532"/>
    </location>
</feature>
<feature type="transmembrane region" description="Helical" evidence="8">
    <location>
        <begin position="266"/>
        <end position="296"/>
    </location>
</feature>
<keyword evidence="5 8" id="KW-1133">Transmembrane helix</keyword>
<dbReference type="GO" id="GO:0005886">
    <property type="term" value="C:plasma membrane"/>
    <property type="evidence" value="ECO:0007669"/>
    <property type="project" value="UniProtKB-SubCell"/>
</dbReference>
<keyword evidence="12" id="KW-1185">Reference proteome</keyword>
<feature type="domain" description="Anoctamin transmembrane" evidence="9">
    <location>
        <begin position="258"/>
        <end position="645"/>
    </location>
</feature>
<dbReference type="EMBL" id="NCKV01008657">
    <property type="protein sequence ID" value="RWS22487.1"/>
    <property type="molecule type" value="Genomic_DNA"/>
</dbReference>
<keyword evidence="4 8" id="KW-0812">Transmembrane</keyword>
<comment type="subcellular location">
    <subcellularLocation>
        <location evidence="1">Cell membrane</location>
        <topology evidence="1">Multi-pass membrane protein</topology>
    </subcellularLocation>
    <subcellularLocation>
        <location evidence="8">Membrane</location>
        <topology evidence="8">Multi-pass membrane protein</topology>
    </subcellularLocation>
</comment>
<evidence type="ECO:0000256" key="2">
    <source>
        <dbReference type="ARBA" id="ARBA00009671"/>
    </source>
</evidence>
<dbReference type="GO" id="GO:0046983">
    <property type="term" value="F:protein dimerization activity"/>
    <property type="evidence" value="ECO:0007669"/>
    <property type="project" value="InterPro"/>
</dbReference>
<feature type="transmembrane region" description="Helical" evidence="8">
    <location>
        <begin position="349"/>
        <end position="367"/>
    </location>
</feature>
<evidence type="ECO:0000313" key="11">
    <source>
        <dbReference type="EMBL" id="RWS22487.1"/>
    </source>
</evidence>
<evidence type="ECO:0000256" key="5">
    <source>
        <dbReference type="ARBA" id="ARBA00022989"/>
    </source>
</evidence>
<evidence type="ECO:0000256" key="7">
    <source>
        <dbReference type="ARBA" id="ARBA00023180"/>
    </source>
</evidence>
<keyword evidence="6 8" id="KW-0472">Membrane</keyword>
<keyword evidence="7" id="KW-0325">Glycoprotein</keyword>
<dbReference type="InterPro" id="IPR007632">
    <property type="entry name" value="Anoctamin"/>
</dbReference>
<comment type="caution">
    <text evidence="11">The sequence shown here is derived from an EMBL/GenBank/DDBJ whole genome shotgun (WGS) entry which is preliminary data.</text>
</comment>
<evidence type="ECO:0000259" key="10">
    <source>
        <dbReference type="Pfam" id="PF16178"/>
    </source>
</evidence>
<evidence type="ECO:0000256" key="1">
    <source>
        <dbReference type="ARBA" id="ARBA00004651"/>
    </source>
</evidence>
<comment type="caution">
    <text evidence="8">Lacks conserved residue(s) required for the propagation of feature annotation.</text>
</comment>
<dbReference type="AlphaFoldDB" id="A0A443S4N4"/>
<dbReference type="InterPro" id="IPR049452">
    <property type="entry name" value="Anoctamin_TM"/>
</dbReference>
<dbReference type="VEuPathDB" id="VectorBase:LDEU009553"/>
<feature type="non-terminal residue" evidence="11">
    <location>
        <position position="645"/>
    </location>
</feature>
<dbReference type="Pfam" id="PF16178">
    <property type="entry name" value="Anoct_dimer"/>
    <property type="match status" value="1"/>
</dbReference>
<dbReference type="InterPro" id="IPR032394">
    <property type="entry name" value="Anoct_dimer"/>
</dbReference>
<name>A0A443S4N4_9ACAR</name>
<proteinExistence type="inferred from homology"/>
<evidence type="ECO:0000256" key="8">
    <source>
        <dbReference type="RuleBase" id="RU280814"/>
    </source>
</evidence>
<sequence>MSRSDSFGGSQSDLVFRDGKRSVGKFNCLSLLYLIKNELDFVLVFLDEAEKNKKEIKNETFRKKFIENIAKAGLETEEEYRVRKEDTKFVFIKIHVPWDKMCEYAEILNFRSPIEVQTIKEVEGSEKFFQKLRIPNIMSQTVPNEPTDYYTTPFRKSKLNRYIGYENQAEFFSKIERIRVAYEILSSTVFGRRSKAQIGIDRMVKENIFLAAYPLHDGPYKIDSKEKIAPEKLNKRQVLHAYWSQWRNWYKYQPLEHIREYFGEKIAFYFAWLGFYTTWLLPASVVGIIVFAYGVLSMSSDEPTRDLCESGENYTMCPNCEKELGCKRWYLSSICMLAKASFIADSPGSVFYAAFICLWTITFLQCWKRKSAVLAHRWNCMDFEEEAEKPRPEFVVKAPHMEKNPITGVVEPHFPPLLRKKRVLAGSGVLVMMASLVIIFIVAVIFYRMVITLTLFKVESLRGKSAMIASTTGAVLNLIFIMTMSRVYERLAHKLTTWEMHRTQTEFEDHYTFKVFIFQFINFYGSIFYIAFFKGRFRGYPGNYAHLFGYRQEACGSGSCLIELAQQLFVIMVGKQIINNTQETVIPKLKAWWHRKKTDIDTESEFDQKSRVEKDFLLIPNEGLFQEYLEMIIQFGFITIFVASF</sequence>
<evidence type="ECO:0000256" key="6">
    <source>
        <dbReference type="ARBA" id="ARBA00023136"/>
    </source>
</evidence>
<dbReference type="GO" id="GO:0005254">
    <property type="term" value="F:chloride channel activity"/>
    <property type="evidence" value="ECO:0007669"/>
    <property type="project" value="TreeGrafter"/>
</dbReference>
<feature type="transmembrane region" description="Helical" evidence="8">
    <location>
        <begin position="467"/>
        <end position="488"/>
    </location>
</feature>
<dbReference type="Pfam" id="PF04547">
    <property type="entry name" value="Anoctamin"/>
    <property type="match status" value="1"/>
</dbReference>
<feature type="transmembrane region" description="Helical" evidence="8">
    <location>
        <begin position="423"/>
        <end position="447"/>
    </location>
</feature>
<gene>
    <name evidence="11" type="ORF">B4U80_07612</name>
</gene>
<keyword evidence="3" id="KW-1003">Cell membrane</keyword>
<organism evidence="11 12">
    <name type="scientific">Leptotrombidium deliense</name>
    <dbReference type="NCBI Taxonomy" id="299467"/>
    <lineage>
        <taxon>Eukaryota</taxon>
        <taxon>Metazoa</taxon>
        <taxon>Ecdysozoa</taxon>
        <taxon>Arthropoda</taxon>
        <taxon>Chelicerata</taxon>
        <taxon>Arachnida</taxon>
        <taxon>Acari</taxon>
        <taxon>Acariformes</taxon>
        <taxon>Trombidiformes</taxon>
        <taxon>Prostigmata</taxon>
        <taxon>Anystina</taxon>
        <taxon>Parasitengona</taxon>
        <taxon>Trombiculoidea</taxon>
        <taxon>Trombiculidae</taxon>
        <taxon>Leptotrombidium</taxon>
    </lineage>
</organism>
<evidence type="ECO:0000259" key="9">
    <source>
        <dbReference type="Pfam" id="PF04547"/>
    </source>
</evidence>
<dbReference type="PANTHER" id="PTHR12308">
    <property type="entry name" value="ANOCTAMIN"/>
    <property type="match status" value="1"/>
</dbReference>
<dbReference type="Proteomes" id="UP000288716">
    <property type="component" value="Unassembled WGS sequence"/>
</dbReference>
<reference evidence="11 12" key="1">
    <citation type="journal article" date="2018" name="Gigascience">
        <title>Genomes of trombidid mites reveal novel predicted allergens and laterally-transferred genes associated with secondary metabolism.</title>
        <authorList>
            <person name="Dong X."/>
            <person name="Chaisiri K."/>
            <person name="Xia D."/>
            <person name="Armstrong S.D."/>
            <person name="Fang Y."/>
            <person name="Donnelly M.J."/>
            <person name="Kadowaki T."/>
            <person name="McGarry J.W."/>
            <person name="Darby A.C."/>
            <person name="Makepeace B.L."/>
        </authorList>
    </citation>
    <scope>NUCLEOTIDE SEQUENCE [LARGE SCALE GENOMIC DNA]</scope>
    <source>
        <strain evidence="11">UoL-UT</strain>
    </source>
</reference>
<protein>
    <recommendedName>
        <fullName evidence="8">Anoctamin</fullName>
    </recommendedName>
</protein>
<dbReference type="OrthoDB" id="296386at2759"/>
<feature type="domain" description="Anoctamin dimerisation" evidence="10">
    <location>
        <begin position="37"/>
        <end position="255"/>
    </location>
</feature>
<dbReference type="PANTHER" id="PTHR12308:SF87">
    <property type="entry name" value="ANOCTAMIN"/>
    <property type="match status" value="1"/>
</dbReference>
<comment type="similarity">
    <text evidence="2 8">Belongs to the anoctamin family.</text>
</comment>